<accession>A0A6A7B722</accession>
<evidence type="ECO:0000313" key="2">
    <source>
        <dbReference type="Proteomes" id="UP000799423"/>
    </source>
</evidence>
<name>A0A6A7B722_9PLEO</name>
<evidence type="ECO:0000313" key="1">
    <source>
        <dbReference type="EMBL" id="KAF2850165.1"/>
    </source>
</evidence>
<protein>
    <submittedName>
        <fullName evidence="1">Uncharacterized protein</fullName>
    </submittedName>
</protein>
<proteinExistence type="predicted"/>
<dbReference type="Proteomes" id="UP000799423">
    <property type="component" value="Unassembled WGS sequence"/>
</dbReference>
<reference evidence="1" key="1">
    <citation type="submission" date="2020-01" db="EMBL/GenBank/DDBJ databases">
        <authorList>
            <consortium name="DOE Joint Genome Institute"/>
            <person name="Haridas S."/>
            <person name="Albert R."/>
            <person name="Binder M."/>
            <person name="Bloem J."/>
            <person name="Labutti K."/>
            <person name="Salamov A."/>
            <person name="Andreopoulos B."/>
            <person name="Baker S.E."/>
            <person name="Barry K."/>
            <person name="Bills G."/>
            <person name="Bluhm B.H."/>
            <person name="Cannon C."/>
            <person name="Castanera R."/>
            <person name="Culley D.E."/>
            <person name="Daum C."/>
            <person name="Ezra D."/>
            <person name="Gonzalez J.B."/>
            <person name="Henrissat B."/>
            <person name="Kuo A."/>
            <person name="Liang C."/>
            <person name="Lipzen A."/>
            <person name="Lutzoni F."/>
            <person name="Magnuson J."/>
            <person name="Mondo S."/>
            <person name="Nolan M."/>
            <person name="Ohm R."/>
            <person name="Pangilinan J."/>
            <person name="Park H.-J."/>
            <person name="Ramirez L."/>
            <person name="Alfaro M."/>
            <person name="Sun H."/>
            <person name="Tritt A."/>
            <person name="Yoshinaga Y."/>
            <person name="Zwiers L.-H."/>
            <person name="Turgeon B.G."/>
            <person name="Goodwin S.B."/>
            <person name="Spatafora J.W."/>
            <person name="Crous P.W."/>
            <person name="Grigoriev I.V."/>
        </authorList>
    </citation>
    <scope>NUCLEOTIDE SEQUENCE</scope>
    <source>
        <strain evidence="1">IPT5</strain>
    </source>
</reference>
<dbReference type="AlphaFoldDB" id="A0A6A7B722"/>
<dbReference type="OrthoDB" id="10445276at2759"/>
<organism evidence="1 2">
    <name type="scientific">Plenodomus tracheiphilus IPT5</name>
    <dbReference type="NCBI Taxonomy" id="1408161"/>
    <lineage>
        <taxon>Eukaryota</taxon>
        <taxon>Fungi</taxon>
        <taxon>Dikarya</taxon>
        <taxon>Ascomycota</taxon>
        <taxon>Pezizomycotina</taxon>
        <taxon>Dothideomycetes</taxon>
        <taxon>Pleosporomycetidae</taxon>
        <taxon>Pleosporales</taxon>
        <taxon>Pleosporineae</taxon>
        <taxon>Leptosphaeriaceae</taxon>
        <taxon>Plenodomus</taxon>
    </lineage>
</organism>
<keyword evidence="2" id="KW-1185">Reference proteome</keyword>
<dbReference type="EMBL" id="MU006308">
    <property type="protein sequence ID" value="KAF2850165.1"/>
    <property type="molecule type" value="Genomic_DNA"/>
</dbReference>
<gene>
    <name evidence="1" type="ORF">T440DRAFT_451317</name>
</gene>
<sequence length="106" mass="11108">MSYPPNSVELAERAPQHGIVFASTLLSVKVLPTPKKVSTSPSVVGPQSGSANAKTATYCSESSCGKVVTIQPHGINPGDEVFIKVRCGDCQPPLMVPMHRATNCAT</sequence>